<dbReference type="PANTHER" id="PTHR46825:SF7">
    <property type="entry name" value="D-ALANYL-D-ALANINE CARBOXYPEPTIDASE"/>
    <property type="match status" value="1"/>
</dbReference>
<sequence length="411" mass="43467">MTRTRTALLCAATLLAAALPTGAVATAPSALAAPAATATAARSKECAVTPGRLRGQAARIAAIAREARQDLHLNAVILRVDSGRREVVTDALGPSMTDVPARPDMHFRSGSVAIAYMATVLLQLVDEGAVRLDDPISRWLPDFPHAREITLRMLGSSTSGLHDYVTDPKFLADLYAAPFKHWTPAELLSYPLSHPLWYRPGTNWSYSHANFVLLGAVLEKITGVRLDRLLQRRVMGPLGLRQTANSFTPAIPDPVLHAFTSDRGLYEESTFWNPSWTTAPGAVQTTDICDLAASARAIGTGALLSPKGFRTQLDPGTVGLGGPTSTCPASVCVHNTEAEHYGFGVIVLNTWIVQNPSFSGYAAIQAYLPAQGLSIAVATTKTPTTPAGNTAQDVASRIAAALAPAHPLPAG</sequence>
<feature type="domain" description="Beta-lactamase-related" evidence="2">
    <location>
        <begin position="81"/>
        <end position="391"/>
    </location>
</feature>
<dbReference type="AlphaFoldDB" id="A0A1H8LY08"/>
<proteinExistence type="predicted"/>
<protein>
    <submittedName>
        <fullName evidence="3">CubicO group peptidase, beta-lactamase class C family</fullName>
    </submittedName>
</protein>
<evidence type="ECO:0000313" key="4">
    <source>
        <dbReference type="Proteomes" id="UP000181951"/>
    </source>
</evidence>
<dbReference type="Proteomes" id="UP000181951">
    <property type="component" value="Unassembled WGS sequence"/>
</dbReference>
<dbReference type="InterPro" id="IPR001466">
    <property type="entry name" value="Beta-lactam-related"/>
</dbReference>
<dbReference type="PANTHER" id="PTHR46825">
    <property type="entry name" value="D-ALANYL-D-ALANINE-CARBOXYPEPTIDASE/ENDOPEPTIDASE AMPH"/>
    <property type="match status" value="1"/>
</dbReference>
<reference evidence="3 4" key="1">
    <citation type="submission" date="2016-10" db="EMBL/GenBank/DDBJ databases">
        <authorList>
            <person name="de Groot N.N."/>
        </authorList>
    </citation>
    <scope>NUCLEOTIDE SEQUENCE [LARGE SCALE GENOMIC DNA]</scope>
    <source>
        <strain evidence="3 4">CGMCC 4.2026</strain>
    </source>
</reference>
<evidence type="ECO:0000256" key="1">
    <source>
        <dbReference type="SAM" id="SignalP"/>
    </source>
</evidence>
<dbReference type="EMBL" id="FODD01000017">
    <property type="protein sequence ID" value="SEO09997.1"/>
    <property type="molecule type" value="Genomic_DNA"/>
</dbReference>
<dbReference type="Gene3D" id="3.40.710.10">
    <property type="entry name" value="DD-peptidase/beta-lactamase superfamily"/>
    <property type="match status" value="1"/>
</dbReference>
<dbReference type="RefSeq" id="WP_069461653.1">
    <property type="nucleotide sequence ID" value="NZ_FODD01000017.1"/>
</dbReference>
<dbReference type="SUPFAM" id="SSF56601">
    <property type="entry name" value="beta-lactamase/transpeptidase-like"/>
    <property type="match status" value="1"/>
</dbReference>
<feature type="signal peptide" evidence="1">
    <location>
        <begin position="1"/>
        <end position="32"/>
    </location>
</feature>
<feature type="chain" id="PRO_5010274768" evidence="1">
    <location>
        <begin position="33"/>
        <end position="411"/>
    </location>
</feature>
<dbReference type="InterPro" id="IPR006311">
    <property type="entry name" value="TAT_signal"/>
</dbReference>
<evidence type="ECO:0000313" key="3">
    <source>
        <dbReference type="EMBL" id="SEO09997.1"/>
    </source>
</evidence>
<name>A0A1H8LY08_9ACTN</name>
<keyword evidence="4" id="KW-1185">Reference proteome</keyword>
<keyword evidence="1" id="KW-0732">Signal</keyword>
<dbReference type="PROSITE" id="PS51318">
    <property type="entry name" value="TAT"/>
    <property type="match status" value="1"/>
</dbReference>
<dbReference type="OrthoDB" id="5177574at2"/>
<accession>A0A1H8LY08</accession>
<evidence type="ECO:0000259" key="2">
    <source>
        <dbReference type="Pfam" id="PF00144"/>
    </source>
</evidence>
<dbReference type="Pfam" id="PF00144">
    <property type="entry name" value="Beta-lactamase"/>
    <property type="match status" value="1"/>
</dbReference>
<organism evidence="3 4">
    <name type="scientific">Actinacidiphila rubida</name>
    <dbReference type="NCBI Taxonomy" id="310780"/>
    <lineage>
        <taxon>Bacteria</taxon>
        <taxon>Bacillati</taxon>
        <taxon>Actinomycetota</taxon>
        <taxon>Actinomycetes</taxon>
        <taxon>Kitasatosporales</taxon>
        <taxon>Streptomycetaceae</taxon>
        <taxon>Actinacidiphila</taxon>
    </lineage>
</organism>
<dbReference type="InterPro" id="IPR012338">
    <property type="entry name" value="Beta-lactam/transpept-like"/>
</dbReference>
<dbReference type="STRING" id="310780.SAMN05216267_101774"/>
<gene>
    <name evidence="3" type="ORF">SAMN05216267_101774</name>
</gene>
<dbReference type="InterPro" id="IPR050491">
    <property type="entry name" value="AmpC-like"/>
</dbReference>